<dbReference type="GeneID" id="19897355"/>
<protein>
    <submittedName>
        <fullName evidence="3">Uncharacterized protein</fullName>
    </submittedName>
</protein>
<dbReference type="AlphaFoldDB" id="R7YG13"/>
<sequence length="278" mass="31135">MPSGTAPMNPPWTPLMRKLDQLESQNKVLKNGIKEHEGTVAEARLAIGELRQQLSSAEDALRRTVGELQSETTHNEKRSRLGIHNWSRRGWSDTPPIGGDRLSHVKRLWNSPGFEHKQAVAEADIVIKVNGILGETLLEAMLLKAAILRDYAFCVSSPLEDLGRSYLETALALIQEVVEQCNGVIHLPTIWERRTKARFHMGLCLFEMCRYADAVRVLRGCAEEAKTKGHRDESNMYIALAQVELELERQRGQRKRKGPSDRGANAAAGATPKKKRIS</sequence>
<keyword evidence="1" id="KW-0175">Coiled coil</keyword>
<evidence type="ECO:0000313" key="4">
    <source>
        <dbReference type="Proteomes" id="UP000016924"/>
    </source>
</evidence>
<reference evidence="4" key="1">
    <citation type="submission" date="2012-06" db="EMBL/GenBank/DDBJ databases">
        <title>The genome sequence of Coniosporium apollinis CBS 100218.</title>
        <authorList>
            <consortium name="The Broad Institute Genome Sequencing Platform"/>
            <person name="Cuomo C."/>
            <person name="Gorbushina A."/>
            <person name="Noack S."/>
            <person name="Walker B."/>
            <person name="Young S.K."/>
            <person name="Zeng Q."/>
            <person name="Gargeya S."/>
            <person name="Fitzgerald M."/>
            <person name="Haas B."/>
            <person name="Abouelleil A."/>
            <person name="Alvarado L."/>
            <person name="Arachchi H.M."/>
            <person name="Berlin A.M."/>
            <person name="Chapman S.B."/>
            <person name="Goldberg J."/>
            <person name="Griggs A."/>
            <person name="Gujja S."/>
            <person name="Hansen M."/>
            <person name="Howarth C."/>
            <person name="Imamovic A."/>
            <person name="Larimer J."/>
            <person name="McCowan C."/>
            <person name="Montmayeur A."/>
            <person name="Murphy C."/>
            <person name="Neiman D."/>
            <person name="Pearson M."/>
            <person name="Priest M."/>
            <person name="Roberts A."/>
            <person name="Saif S."/>
            <person name="Shea T."/>
            <person name="Sisk P."/>
            <person name="Sykes S."/>
            <person name="Wortman J."/>
            <person name="Nusbaum C."/>
            <person name="Birren B."/>
        </authorList>
    </citation>
    <scope>NUCLEOTIDE SEQUENCE [LARGE SCALE GENOMIC DNA]</scope>
    <source>
        <strain evidence="4">CBS 100218</strain>
    </source>
</reference>
<dbReference type="Proteomes" id="UP000016924">
    <property type="component" value="Unassembled WGS sequence"/>
</dbReference>
<feature type="coiled-coil region" evidence="1">
    <location>
        <begin position="19"/>
        <end position="67"/>
    </location>
</feature>
<dbReference type="HOGENOM" id="CLU_1001202_0_0_1"/>
<proteinExistence type="predicted"/>
<dbReference type="EMBL" id="JH767554">
    <property type="protein sequence ID" value="EON60835.1"/>
    <property type="molecule type" value="Genomic_DNA"/>
</dbReference>
<evidence type="ECO:0000256" key="1">
    <source>
        <dbReference type="SAM" id="Coils"/>
    </source>
</evidence>
<accession>R7YG13</accession>
<dbReference type="OrthoDB" id="3928392at2759"/>
<name>R7YG13_CONA1</name>
<organism evidence="3 4">
    <name type="scientific">Coniosporium apollinis (strain CBS 100218)</name>
    <name type="common">Rock-inhabiting black yeast</name>
    <dbReference type="NCBI Taxonomy" id="1168221"/>
    <lineage>
        <taxon>Eukaryota</taxon>
        <taxon>Fungi</taxon>
        <taxon>Dikarya</taxon>
        <taxon>Ascomycota</taxon>
        <taxon>Pezizomycotina</taxon>
        <taxon>Dothideomycetes</taxon>
        <taxon>Dothideomycetes incertae sedis</taxon>
        <taxon>Coniosporium</taxon>
    </lineage>
</organism>
<evidence type="ECO:0000256" key="2">
    <source>
        <dbReference type="SAM" id="MobiDB-lite"/>
    </source>
</evidence>
<keyword evidence="4" id="KW-1185">Reference proteome</keyword>
<feature type="region of interest" description="Disordered" evidence="2">
    <location>
        <begin position="249"/>
        <end position="278"/>
    </location>
</feature>
<dbReference type="RefSeq" id="XP_007776152.1">
    <property type="nucleotide sequence ID" value="XM_007777962.1"/>
</dbReference>
<evidence type="ECO:0000313" key="3">
    <source>
        <dbReference type="EMBL" id="EON60835.1"/>
    </source>
</evidence>
<gene>
    <name evidence="3" type="ORF">W97_00044</name>
</gene>